<name>A0ABW7YIR5_STRCE</name>
<evidence type="ECO:0000313" key="3">
    <source>
        <dbReference type="Proteomes" id="UP001612415"/>
    </source>
</evidence>
<organism evidence="2 3">
    <name type="scientific">Streptomyces cellulosae</name>
    <dbReference type="NCBI Taxonomy" id="1968"/>
    <lineage>
        <taxon>Bacteria</taxon>
        <taxon>Bacillati</taxon>
        <taxon>Actinomycetota</taxon>
        <taxon>Actinomycetes</taxon>
        <taxon>Kitasatosporales</taxon>
        <taxon>Streptomycetaceae</taxon>
        <taxon>Streptomyces</taxon>
    </lineage>
</organism>
<protein>
    <submittedName>
        <fullName evidence="2">Uncharacterized protein</fullName>
    </submittedName>
</protein>
<evidence type="ECO:0000256" key="1">
    <source>
        <dbReference type="SAM" id="MobiDB-lite"/>
    </source>
</evidence>
<evidence type="ECO:0000313" key="2">
    <source>
        <dbReference type="EMBL" id="MFI5681737.1"/>
    </source>
</evidence>
<dbReference type="EMBL" id="JBITDC010000032">
    <property type="protein sequence ID" value="MFI5681737.1"/>
    <property type="molecule type" value="Genomic_DNA"/>
</dbReference>
<feature type="region of interest" description="Disordered" evidence="1">
    <location>
        <begin position="65"/>
        <end position="91"/>
    </location>
</feature>
<proteinExistence type="predicted"/>
<reference evidence="2 3" key="1">
    <citation type="submission" date="2024-10" db="EMBL/GenBank/DDBJ databases">
        <title>The Natural Products Discovery Center: Release of the First 8490 Sequenced Strains for Exploring Actinobacteria Biosynthetic Diversity.</title>
        <authorList>
            <person name="Kalkreuter E."/>
            <person name="Kautsar S.A."/>
            <person name="Yang D."/>
            <person name="Bader C.D."/>
            <person name="Teijaro C.N."/>
            <person name="Fluegel L."/>
            <person name="Davis C.M."/>
            <person name="Simpson J.R."/>
            <person name="Lauterbach L."/>
            <person name="Steele A.D."/>
            <person name="Gui C."/>
            <person name="Meng S."/>
            <person name="Li G."/>
            <person name="Viehrig K."/>
            <person name="Ye F."/>
            <person name="Su P."/>
            <person name="Kiefer A.F."/>
            <person name="Nichols A."/>
            <person name="Cepeda A.J."/>
            <person name="Yan W."/>
            <person name="Fan B."/>
            <person name="Jiang Y."/>
            <person name="Adhikari A."/>
            <person name="Zheng C.-J."/>
            <person name="Schuster L."/>
            <person name="Cowan T.M."/>
            <person name="Smanski M.J."/>
            <person name="Chevrette M.G."/>
            <person name="De Carvalho L.P.S."/>
            <person name="Shen B."/>
        </authorList>
    </citation>
    <scope>NUCLEOTIDE SEQUENCE [LARGE SCALE GENOMIC DNA]</scope>
    <source>
        <strain evidence="2 3">NPDC051599</strain>
    </source>
</reference>
<dbReference type="Proteomes" id="UP001612415">
    <property type="component" value="Unassembled WGS sequence"/>
</dbReference>
<accession>A0ABW7YIR5</accession>
<keyword evidence="3" id="KW-1185">Reference proteome</keyword>
<sequence>MTTDPEPTLHHAVDVTMEDAWAILDFLAPRLESLERAHDGDTEEHRAAAALAEAMSTLVLALESEIRGSNGGRPSNRSATPPTPVASPTEDERIAKNKRRLTMIAAYWNQLCGIVHPWRESGGYDRARWRPVTFLDTAAEAEYHRRVAEAGLRKAE</sequence>
<comment type="caution">
    <text evidence="2">The sequence shown here is derived from an EMBL/GenBank/DDBJ whole genome shotgun (WGS) entry which is preliminary data.</text>
</comment>
<dbReference type="RefSeq" id="WP_398662650.1">
    <property type="nucleotide sequence ID" value="NZ_JBITDC010000032.1"/>
</dbReference>
<gene>
    <name evidence="2" type="ORF">ACIA8P_45385</name>
</gene>